<dbReference type="Proteomes" id="UP000286134">
    <property type="component" value="Unassembled WGS sequence"/>
</dbReference>
<comment type="caution">
    <text evidence="1">The sequence shown here is derived from an EMBL/GenBank/DDBJ whole genome shotgun (WGS) entry which is preliminary data.</text>
</comment>
<reference evidence="1 2" key="1">
    <citation type="journal article" date="2018" name="BMC Genomics">
        <title>Comparative genome analyses reveal sequence features reflecting distinct modes of host-adaptation between dicot and monocot powdery mildew.</title>
        <authorList>
            <person name="Wu Y."/>
            <person name="Ma X."/>
            <person name="Pan Z."/>
            <person name="Kale S.D."/>
            <person name="Song Y."/>
            <person name="King H."/>
            <person name="Zhang Q."/>
            <person name="Presley C."/>
            <person name="Deng X."/>
            <person name="Wei C.I."/>
            <person name="Xiao S."/>
        </authorList>
    </citation>
    <scope>NUCLEOTIDE SEQUENCE [LARGE SCALE GENOMIC DNA]</scope>
    <source>
        <strain evidence="1">UMSG2</strain>
    </source>
</reference>
<organism evidence="1 2">
    <name type="scientific">Erysiphe neolycopersici</name>
    <dbReference type="NCBI Taxonomy" id="212602"/>
    <lineage>
        <taxon>Eukaryota</taxon>
        <taxon>Fungi</taxon>
        <taxon>Dikarya</taxon>
        <taxon>Ascomycota</taxon>
        <taxon>Pezizomycotina</taxon>
        <taxon>Leotiomycetes</taxon>
        <taxon>Erysiphales</taxon>
        <taxon>Erysiphaceae</taxon>
        <taxon>Erysiphe</taxon>
    </lineage>
</organism>
<name>A0A420HIU2_9PEZI</name>
<keyword evidence="2" id="KW-1185">Reference proteome</keyword>
<dbReference type="OrthoDB" id="1421156at2759"/>
<evidence type="ECO:0000313" key="1">
    <source>
        <dbReference type="EMBL" id="RKF57323.1"/>
    </source>
</evidence>
<protein>
    <submittedName>
        <fullName evidence="1">Uncharacterized protein</fullName>
    </submittedName>
</protein>
<sequence>MDLSSSFLRTYARAQRNASLSSCSNRARSWGTVIEKDYELIELEPPENIYSSWQEAFDAIHAHSVHASYDVGILRHEKNINGSSTRLHIKCVFDKRLRNFRNHIDETRAHINRRSMKLGGCPMKLLIKAVERNDT</sequence>
<dbReference type="EMBL" id="MCFK01007509">
    <property type="protein sequence ID" value="RKF57323.1"/>
    <property type="molecule type" value="Genomic_DNA"/>
</dbReference>
<accession>A0A420HIU2</accession>
<proteinExistence type="predicted"/>
<dbReference type="AlphaFoldDB" id="A0A420HIU2"/>
<gene>
    <name evidence="1" type="ORF">OnM2_075002</name>
</gene>
<evidence type="ECO:0000313" key="2">
    <source>
        <dbReference type="Proteomes" id="UP000286134"/>
    </source>
</evidence>